<proteinExistence type="predicted"/>
<dbReference type="RefSeq" id="XP_024367237.1">
    <property type="nucleotide sequence ID" value="XM_024511469.2"/>
</dbReference>
<dbReference type="Gramene" id="Pp3c27_5980V3.3">
    <property type="protein sequence ID" value="Pp3c27_5980V3.3"/>
    <property type="gene ID" value="Pp3c27_5980"/>
</dbReference>
<dbReference type="EMBL" id="ABEU02000027">
    <property type="protein sequence ID" value="PNR26415.1"/>
    <property type="molecule type" value="Genomic_DNA"/>
</dbReference>
<dbReference type="PaxDb" id="3218-PP1S276_11V6.1"/>
<dbReference type="FunFam" id="3.90.1140.10:FF:000007">
    <property type="entry name" value="Cyclic phosphodiesterase"/>
    <property type="match status" value="1"/>
</dbReference>
<protein>
    <recommendedName>
        <fullName evidence="4">Cyclic phosphodiesterase</fullName>
    </recommendedName>
</protein>
<dbReference type="GO" id="GO:0004113">
    <property type="term" value="F:2',3'-cyclic-nucleotide 3'-phosphodiesterase activity"/>
    <property type="evidence" value="ECO:0000318"/>
    <property type="project" value="GO_Central"/>
</dbReference>
<evidence type="ECO:0000313" key="1">
    <source>
        <dbReference type="EMBL" id="PNR26415.1"/>
    </source>
</evidence>
<dbReference type="SUPFAM" id="SSF55144">
    <property type="entry name" value="LigT-like"/>
    <property type="match status" value="1"/>
</dbReference>
<dbReference type="Gramene" id="Pp3c27_5980V3.1">
    <property type="protein sequence ID" value="Pp3c27_5980V3.1"/>
    <property type="gene ID" value="Pp3c27_5980"/>
</dbReference>
<organism evidence="1">
    <name type="scientific">Physcomitrium patens</name>
    <name type="common">Spreading-leaved earth moss</name>
    <name type="synonym">Physcomitrella patens</name>
    <dbReference type="NCBI Taxonomy" id="3218"/>
    <lineage>
        <taxon>Eukaryota</taxon>
        <taxon>Viridiplantae</taxon>
        <taxon>Streptophyta</taxon>
        <taxon>Embryophyta</taxon>
        <taxon>Bryophyta</taxon>
        <taxon>Bryophytina</taxon>
        <taxon>Bryopsida</taxon>
        <taxon>Funariidae</taxon>
        <taxon>Funariales</taxon>
        <taxon>Funariaceae</taxon>
        <taxon>Physcomitrium</taxon>
    </lineage>
</organism>
<dbReference type="RefSeq" id="XP_073387929.1">
    <property type="nucleotide sequence ID" value="XM_073531828.1"/>
</dbReference>
<reference evidence="1 3" key="2">
    <citation type="journal article" date="2018" name="Plant J.">
        <title>The Physcomitrella patens chromosome-scale assembly reveals moss genome structure and evolution.</title>
        <authorList>
            <person name="Lang D."/>
            <person name="Ullrich K.K."/>
            <person name="Murat F."/>
            <person name="Fuchs J."/>
            <person name="Jenkins J."/>
            <person name="Haas F.B."/>
            <person name="Piednoel M."/>
            <person name="Gundlach H."/>
            <person name="Van Bel M."/>
            <person name="Meyberg R."/>
            <person name="Vives C."/>
            <person name="Morata J."/>
            <person name="Symeonidi A."/>
            <person name="Hiss M."/>
            <person name="Muchero W."/>
            <person name="Kamisugi Y."/>
            <person name="Saleh O."/>
            <person name="Blanc G."/>
            <person name="Decker E.L."/>
            <person name="van Gessel N."/>
            <person name="Grimwood J."/>
            <person name="Hayes R.D."/>
            <person name="Graham S.W."/>
            <person name="Gunter L.E."/>
            <person name="McDaniel S.F."/>
            <person name="Hoernstein S.N.W."/>
            <person name="Larsson A."/>
            <person name="Li F.W."/>
            <person name="Perroud P.F."/>
            <person name="Phillips J."/>
            <person name="Ranjan P."/>
            <person name="Rokshar D.S."/>
            <person name="Rothfels C.J."/>
            <person name="Schneider L."/>
            <person name="Shu S."/>
            <person name="Stevenson D.W."/>
            <person name="Thummler F."/>
            <person name="Tillich M."/>
            <person name="Villarreal Aguilar J.C."/>
            <person name="Widiez T."/>
            <person name="Wong G.K."/>
            <person name="Wymore A."/>
            <person name="Zhang Y."/>
            <person name="Zimmer A.D."/>
            <person name="Quatrano R.S."/>
            <person name="Mayer K.F.X."/>
            <person name="Goodstein D."/>
            <person name="Casacuberta J.M."/>
            <person name="Vandepoele K."/>
            <person name="Reski R."/>
            <person name="Cuming A.C."/>
            <person name="Tuskan G.A."/>
            <person name="Maumus F."/>
            <person name="Salse J."/>
            <person name="Schmutz J."/>
            <person name="Rensing S.A."/>
        </authorList>
    </citation>
    <scope>NUCLEOTIDE SEQUENCE [LARGE SCALE GENOMIC DNA]</scope>
    <source>
        <strain evidence="2 3">cv. Gransden 2004</strain>
    </source>
</reference>
<dbReference type="InterPro" id="IPR009097">
    <property type="entry name" value="Cyclic_Pdiesterase"/>
</dbReference>
<evidence type="ECO:0000313" key="3">
    <source>
        <dbReference type="Proteomes" id="UP000006727"/>
    </source>
</evidence>
<sequence length="193" mass="21942">MADCQENSESGSYSVWAVIPHHDEDLHSIMTLLREQHNGPVFPPHVTIMVQPFSTQEDAVNNLKALCESTPPLTLKVVKVDKGNSYHQCVFLLMDKTDEVVNTHVRALRCFKLISEENSIQEIRQKYKPHLSLLYNRMTDEEVDALCAKVAAEYEKDLVGKEFNITHLTLYFTDASDDSCDSWVKVAEFPLNG</sequence>
<dbReference type="GO" id="GO:0009187">
    <property type="term" value="P:cyclic nucleotide metabolic process"/>
    <property type="evidence" value="ECO:0000318"/>
    <property type="project" value="GO_Central"/>
</dbReference>
<dbReference type="PANTHER" id="PTHR28141">
    <property type="entry name" value="2',3'-CYCLIC-NUCLEOTIDE 3'-PHOSPHODIESTERASE"/>
    <property type="match status" value="1"/>
</dbReference>
<gene>
    <name evidence="2" type="primary">LOC112278257</name>
    <name evidence="1" type="ORF">PHYPA_030990</name>
</gene>
<dbReference type="PANTHER" id="PTHR28141:SF1">
    <property type="entry name" value="2',3'-CYCLIC-NUCLEOTIDE 3'-PHOSPHODIESTERASE"/>
    <property type="match status" value="1"/>
</dbReference>
<reference evidence="1 3" key="1">
    <citation type="journal article" date="2008" name="Science">
        <title>The Physcomitrella genome reveals evolutionary insights into the conquest of land by plants.</title>
        <authorList>
            <person name="Rensing S."/>
            <person name="Lang D."/>
            <person name="Zimmer A."/>
            <person name="Terry A."/>
            <person name="Salamov A."/>
            <person name="Shapiro H."/>
            <person name="Nishiyama T."/>
            <person name="Perroud P.-F."/>
            <person name="Lindquist E."/>
            <person name="Kamisugi Y."/>
            <person name="Tanahashi T."/>
            <person name="Sakakibara K."/>
            <person name="Fujita T."/>
            <person name="Oishi K."/>
            <person name="Shin-I T."/>
            <person name="Kuroki Y."/>
            <person name="Toyoda A."/>
            <person name="Suzuki Y."/>
            <person name="Hashimoto A."/>
            <person name="Yamaguchi K."/>
            <person name="Sugano A."/>
            <person name="Kohara Y."/>
            <person name="Fujiyama A."/>
            <person name="Anterola A."/>
            <person name="Aoki S."/>
            <person name="Ashton N."/>
            <person name="Barbazuk W.B."/>
            <person name="Barker E."/>
            <person name="Bennetzen J."/>
            <person name="Bezanilla M."/>
            <person name="Blankenship R."/>
            <person name="Cho S.H."/>
            <person name="Dutcher S."/>
            <person name="Estelle M."/>
            <person name="Fawcett J.A."/>
            <person name="Gundlach H."/>
            <person name="Hanada K."/>
            <person name="Heyl A."/>
            <person name="Hicks K.A."/>
            <person name="Hugh J."/>
            <person name="Lohr M."/>
            <person name="Mayer K."/>
            <person name="Melkozernov A."/>
            <person name="Murata T."/>
            <person name="Nelson D."/>
            <person name="Pils B."/>
            <person name="Prigge M."/>
            <person name="Reiss B."/>
            <person name="Renner T."/>
            <person name="Rombauts S."/>
            <person name="Rushton P."/>
            <person name="Sanderfoot A."/>
            <person name="Schween G."/>
            <person name="Shiu S.-H."/>
            <person name="Stueber K."/>
            <person name="Theodoulou F.L."/>
            <person name="Tu H."/>
            <person name="Van de Peer Y."/>
            <person name="Verrier P.J."/>
            <person name="Waters E."/>
            <person name="Wood A."/>
            <person name="Yang L."/>
            <person name="Cove D."/>
            <person name="Cuming A."/>
            <person name="Hasebe M."/>
            <person name="Lucas S."/>
            <person name="Mishler D.B."/>
            <person name="Reski R."/>
            <person name="Grigoriev I."/>
            <person name="Quatrano R.S."/>
            <person name="Boore J.L."/>
        </authorList>
    </citation>
    <scope>NUCLEOTIDE SEQUENCE [LARGE SCALE GENOMIC DNA]</scope>
    <source>
        <strain evidence="2 3">cv. Gransden 2004</strain>
    </source>
</reference>
<dbReference type="EnsemblPlants" id="Pp3c27_5980V3.2">
    <property type="protein sequence ID" value="Pp3c27_5980V3.2"/>
    <property type="gene ID" value="Pp3c27_5980"/>
</dbReference>
<dbReference type="AlphaFoldDB" id="A0A2K1IAW6"/>
<dbReference type="EnsemblPlants" id="Pp3c27_5980V3.3">
    <property type="protein sequence ID" value="Pp3c27_5980V3.3"/>
    <property type="gene ID" value="Pp3c27_5980"/>
</dbReference>
<dbReference type="Pfam" id="PF13563">
    <property type="entry name" value="2_5_RNA_ligase2"/>
    <property type="match status" value="1"/>
</dbReference>
<dbReference type="Gramene" id="Pp3c27_5980V3.5">
    <property type="protein sequence ID" value="Pp3c27_5980V3.5"/>
    <property type="gene ID" value="Pp3c27_5980"/>
</dbReference>
<accession>A0A2K1IAW6</accession>
<dbReference type="Gramene" id="Pp3c27_5980V3.2">
    <property type="protein sequence ID" value="Pp3c27_5980V3.2"/>
    <property type="gene ID" value="Pp3c27_5980"/>
</dbReference>
<name>A0A2K1IAW6_PHYPA</name>
<dbReference type="GeneID" id="112278257"/>
<evidence type="ECO:0000313" key="2">
    <source>
        <dbReference type="EnsemblPlants" id="Pp3c27_5980V3.1"/>
    </source>
</evidence>
<dbReference type="Proteomes" id="UP000006727">
    <property type="component" value="Chromosome 27"/>
</dbReference>
<reference evidence="2" key="3">
    <citation type="submission" date="2020-12" db="UniProtKB">
        <authorList>
            <consortium name="EnsemblPlants"/>
        </authorList>
    </citation>
    <scope>IDENTIFICATION</scope>
</reference>
<dbReference type="OrthoDB" id="514292at2759"/>
<dbReference type="OMA" id="AVYSVWA"/>
<keyword evidence="3" id="KW-1185">Reference proteome</keyword>
<dbReference type="EnsemblPlants" id="Pp3c27_5980V3.1">
    <property type="protein sequence ID" value="Pp3c27_5980V3.1"/>
    <property type="gene ID" value="Pp3c27_5980"/>
</dbReference>
<dbReference type="InterPro" id="IPR012386">
    <property type="entry name" value="Cyclic-nucl_3Pdiesterase"/>
</dbReference>
<dbReference type="Gramene" id="Pp3c27_5980V3.4">
    <property type="protein sequence ID" value="Pp3c27_5980V3.4"/>
    <property type="gene ID" value="Pp3c27_5980"/>
</dbReference>
<dbReference type="EnsemblPlants" id="Pp3c27_5980V3.5">
    <property type="protein sequence ID" value="Pp3c27_5980V3.5"/>
    <property type="gene ID" value="Pp3c27_5980"/>
</dbReference>
<dbReference type="Gene3D" id="3.90.1140.10">
    <property type="entry name" value="Cyclic phosphodiesterase"/>
    <property type="match status" value="1"/>
</dbReference>
<evidence type="ECO:0008006" key="4">
    <source>
        <dbReference type="Google" id="ProtNLM"/>
    </source>
</evidence>
<dbReference type="STRING" id="3218.A0A2K1IAW6"/>
<dbReference type="EnsemblPlants" id="Pp3c27_5980V3.4">
    <property type="protein sequence ID" value="Pp3c27_5980V3.4"/>
    <property type="gene ID" value="Pp3c27_5980"/>
</dbReference>